<dbReference type="EMBL" id="BEXT01000001">
    <property type="protein sequence ID" value="GBC61533.1"/>
    <property type="molecule type" value="Genomic_DNA"/>
</dbReference>
<reference evidence="2" key="1">
    <citation type="submission" date="2017-11" db="EMBL/GenBank/DDBJ databases">
        <authorList>
            <person name="Watanabe M."/>
            <person name="Kojima H."/>
        </authorList>
    </citation>
    <scope>NUCLEOTIDE SEQUENCE [LARGE SCALE GENOMIC DNA]</scope>
    <source>
        <strain evidence="2">Tokyo 01</strain>
    </source>
</reference>
<protein>
    <recommendedName>
        <fullName evidence="3">Potassium transporter</fullName>
    </recommendedName>
</protein>
<organism evidence="1 2">
    <name type="scientific">Desulfonema ishimotonii</name>
    <dbReference type="NCBI Taxonomy" id="45657"/>
    <lineage>
        <taxon>Bacteria</taxon>
        <taxon>Pseudomonadati</taxon>
        <taxon>Thermodesulfobacteriota</taxon>
        <taxon>Desulfobacteria</taxon>
        <taxon>Desulfobacterales</taxon>
        <taxon>Desulfococcaceae</taxon>
        <taxon>Desulfonema</taxon>
    </lineage>
</organism>
<dbReference type="AlphaFoldDB" id="A0A401FX75"/>
<dbReference type="Proteomes" id="UP000288096">
    <property type="component" value="Unassembled WGS sequence"/>
</dbReference>
<comment type="caution">
    <text evidence="1">The sequence shown here is derived from an EMBL/GenBank/DDBJ whole genome shotgun (WGS) entry which is preliminary data.</text>
</comment>
<dbReference type="OrthoDB" id="5501373at2"/>
<dbReference type="RefSeq" id="WP_124328814.1">
    <property type="nucleotide sequence ID" value="NZ_BEXT01000001.1"/>
</dbReference>
<keyword evidence="2" id="KW-1185">Reference proteome</keyword>
<evidence type="ECO:0008006" key="3">
    <source>
        <dbReference type="Google" id="ProtNLM"/>
    </source>
</evidence>
<reference evidence="2" key="2">
    <citation type="submission" date="2019-01" db="EMBL/GenBank/DDBJ databases">
        <title>Genome sequence of Desulfonema ishimotonii strain Tokyo 01.</title>
        <authorList>
            <person name="Fukui M."/>
        </authorList>
    </citation>
    <scope>NUCLEOTIDE SEQUENCE [LARGE SCALE GENOMIC DNA]</scope>
    <source>
        <strain evidence="2">Tokyo 01</strain>
    </source>
</reference>
<dbReference type="InterPro" id="IPR036291">
    <property type="entry name" value="NAD(P)-bd_dom_sf"/>
</dbReference>
<evidence type="ECO:0000313" key="1">
    <source>
        <dbReference type="EMBL" id="GBC61533.1"/>
    </source>
</evidence>
<proteinExistence type="predicted"/>
<dbReference type="SUPFAM" id="SSF51735">
    <property type="entry name" value="NAD(P)-binding Rossmann-fold domains"/>
    <property type="match status" value="1"/>
</dbReference>
<sequence>MKTIWIIGTGRFGMLALERLSRQRPQTRFVLVDPEKKNFELMEGPNRVWERADGVSFLAEHMTGEAGPDWIIPALPIHLAAEWCLVRLGADRAKRITLPDALDGRVPNPMRGENGDLYVSHATFLCPDDCAEPADICTATGEPRKQNMFEWLGEVEVPGLRPFVIRSHQLGPGVGGYRPKALSDLLGHLKRTTGDVMVATACRCHGVITGIRRF</sequence>
<evidence type="ECO:0000313" key="2">
    <source>
        <dbReference type="Proteomes" id="UP000288096"/>
    </source>
</evidence>
<name>A0A401FX75_9BACT</name>
<gene>
    <name evidence="1" type="ORF">DENIS_2495</name>
</gene>
<accession>A0A401FX75</accession>